<dbReference type="PRINTS" id="PR00955">
    <property type="entry name" value="FLGMOTORFLIM"/>
</dbReference>
<evidence type="ECO:0000256" key="1">
    <source>
        <dbReference type="ARBA" id="ARBA00004117"/>
    </source>
</evidence>
<dbReference type="NCBIfam" id="TIGR01397">
    <property type="entry name" value="fliM_switch"/>
    <property type="match status" value="1"/>
</dbReference>
<dbReference type="CDD" id="cd17908">
    <property type="entry name" value="FliM"/>
    <property type="match status" value="1"/>
</dbReference>
<dbReference type="EMBL" id="KM886858">
    <property type="protein sequence ID" value="AJA33617.1"/>
    <property type="molecule type" value="Genomic_DNA"/>
</dbReference>
<keyword evidence="9" id="KW-0975">Bacterial flagellum</keyword>
<comment type="subcellular location">
    <subcellularLocation>
        <location evidence="1">Bacterial flagellum basal body</location>
    </subcellularLocation>
    <subcellularLocation>
        <location evidence="2">Cell membrane</location>
        <topology evidence="2">Peripheral membrane protein</topology>
    </subcellularLocation>
</comment>
<dbReference type="Proteomes" id="UP000190935">
    <property type="component" value="Chromosome I"/>
</dbReference>
<dbReference type="GO" id="GO:0003774">
    <property type="term" value="F:cytoskeletal motor activity"/>
    <property type="evidence" value="ECO:0007669"/>
    <property type="project" value="InterPro"/>
</dbReference>
<dbReference type="PATRIC" id="fig|89059.3.peg.869"/>
<dbReference type="OrthoDB" id="9806941at2"/>
<dbReference type="SUPFAM" id="SSF101801">
    <property type="entry name" value="Surface presentation of antigens (SPOA)"/>
    <property type="match status" value="1"/>
</dbReference>
<feature type="domain" description="Flagellar motor switch protein FliN-like C-terminal" evidence="11">
    <location>
        <begin position="261"/>
        <end position="330"/>
    </location>
</feature>
<dbReference type="SUPFAM" id="SSF103039">
    <property type="entry name" value="CheC-like"/>
    <property type="match status" value="1"/>
</dbReference>
<dbReference type="PANTHER" id="PTHR30034:SF6">
    <property type="entry name" value="YOP PROTEINS TRANSLOCATION PROTEIN Q"/>
    <property type="match status" value="1"/>
</dbReference>
<dbReference type="PANTHER" id="PTHR30034">
    <property type="entry name" value="FLAGELLAR MOTOR SWITCH PROTEIN FLIM"/>
    <property type="match status" value="1"/>
</dbReference>
<dbReference type="RefSeq" id="WP_010498216.1">
    <property type="nucleotide sequence ID" value="NZ_JBHUGU010000002.1"/>
</dbReference>
<evidence type="ECO:0000256" key="7">
    <source>
        <dbReference type="ARBA" id="ARBA00022779"/>
    </source>
</evidence>
<dbReference type="STRING" id="89059.LAC1533_1866"/>
<dbReference type="InterPro" id="IPR036429">
    <property type="entry name" value="SpoA-like_sf"/>
</dbReference>
<evidence type="ECO:0000256" key="4">
    <source>
        <dbReference type="ARBA" id="ARBA00021898"/>
    </source>
</evidence>
<evidence type="ECO:0000256" key="6">
    <source>
        <dbReference type="ARBA" id="ARBA00022500"/>
    </source>
</evidence>
<dbReference type="GO" id="GO:0009425">
    <property type="term" value="C:bacterial-type flagellum basal body"/>
    <property type="evidence" value="ECO:0007669"/>
    <property type="project" value="UniProtKB-SubCell"/>
</dbReference>
<protein>
    <recommendedName>
        <fullName evidence="4 10">Flagellar motor switch protein FliM</fullName>
    </recommendedName>
</protein>
<dbReference type="AlphaFoldDB" id="A0A0A7REH2"/>
<dbReference type="InterPro" id="IPR028976">
    <property type="entry name" value="CheC-like_sf"/>
</dbReference>
<dbReference type="GO" id="GO:0071978">
    <property type="term" value="P:bacterial-type flagellum-dependent swarming motility"/>
    <property type="evidence" value="ECO:0007669"/>
    <property type="project" value="TreeGrafter"/>
</dbReference>
<evidence type="ECO:0000256" key="9">
    <source>
        <dbReference type="ARBA" id="ARBA00023143"/>
    </source>
</evidence>
<organism evidence="12">
    <name type="scientific">Ligilactobacillus acidipiscis</name>
    <dbReference type="NCBI Taxonomy" id="89059"/>
    <lineage>
        <taxon>Bacteria</taxon>
        <taxon>Bacillati</taxon>
        <taxon>Bacillota</taxon>
        <taxon>Bacilli</taxon>
        <taxon>Lactobacillales</taxon>
        <taxon>Lactobacillaceae</taxon>
        <taxon>Ligilactobacillus</taxon>
    </lineage>
</organism>
<accession>A0A0A7REH2</accession>
<evidence type="ECO:0000313" key="12">
    <source>
        <dbReference type="EMBL" id="AJA33617.1"/>
    </source>
</evidence>
<evidence type="ECO:0000313" key="15">
    <source>
        <dbReference type="Proteomes" id="UP000051491"/>
    </source>
</evidence>
<dbReference type="Pfam" id="PF02154">
    <property type="entry name" value="FliM"/>
    <property type="match status" value="1"/>
</dbReference>
<reference evidence="13 15" key="2">
    <citation type="journal article" date="2015" name="Genome Announc.">
        <title>Expanding the biotechnology potential of lactobacilli through comparative genomics of 213 strains and associated genera.</title>
        <authorList>
            <person name="Sun Z."/>
            <person name="Harris H.M."/>
            <person name="McCann A."/>
            <person name="Guo C."/>
            <person name="Argimon S."/>
            <person name="Zhang W."/>
            <person name="Yang X."/>
            <person name="Jeffery I.B."/>
            <person name="Cooney J.C."/>
            <person name="Kagawa T.F."/>
            <person name="Liu W."/>
            <person name="Song Y."/>
            <person name="Salvetti E."/>
            <person name="Wrobel A."/>
            <person name="Rasinkangas P."/>
            <person name="Parkhill J."/>
            <person name="Rea M.C."/>
            <person name="O'Sullivan O."/>
            <person name="Ritari J."/>
            <person name="Douillard F.P."/>
            <person name="Paul Ross R."/>
            <person name="Yang R."/>
            <person name="Briner A.E."/>
            <person name="Felis G.E."/>
            <person name="de Vos W.M."/>
            <person name="Barrangou R."/>
            <person name="Klaenhammer T.R."/>
            <person name="Caufield P.W."/>
            <person name="Cui Y."/>
            <person name="Zhang H."/>
            <person name="O'Toole P.W."/>
        </authorList>
    </citation>
    <scope>NUCLEOTIDE SEQUENCE [LARGE SCALE GENOMIC DNA]</scope>
    <source>
        <strain evidence="13 15">DSM 15353</strain>
    </source>
</reference>
<reference evidence="12" key="1">
    <citation type="journal article" date="2014" name="Appl. Environ. Microbiol.">
        <title>Detection and genomic characterization of motility in Lactobacillus curvatus: confirmation of motility in a species outside the Lactobacillus salivarius clade.</title>
        <authorList>
            <person name="Cousin F.J."/>
            <person name="Lynch S.M."/>
            <person name="Harris H.M."/>
            <person name="McCann A."/>
            <person name="Lynch D.B."/>
            <person name="Neville B.A."/>
            <person name="Irisawa T."/>
            <person name="Okada S."/>
            <person name="Endo A."/>
            <person name="O'Toole P.W."/>
        </authorList>
    </citation>
    <scope>NUCLEOTIDE SEQUENCE</scope>
    <source>
        <strain evidence="12">KCTC 13900</strain>
    </source>
</reference>
<keyword evidence="7" id="KW-0283">Flagellar rotation</keyword>
<reference evidence="14" key="4">
    <citation type="submission" date="2016-11" db="EMBL/GenBank/DDBJ databases">
        <authorList>
            <person name="Jaros S."/>
            <person name="Januszkiewicz K."/>
            <person name="Wedrychowicz H."/>
        </authorList>
    </citation>
    <scope>NUCLEOTIDE SEQUENCE [LARGE SCALE GENOMIC DNA]</scope>
    <source>
        <strain evidence="14">ACA-DC 1533</strain>
    </source>
</reference>
<keyword evidence="6" id="KW-0145">Chemotaxis</keyword>
<sequence>MDQVLSQQEIDSLLNAYDSGELDEEVIDEEQNDESQAKPYDFRRPTRLSKEYINTLHMIFEDFAKMSGNVLSNILRTNLDMQLASIEQISYDEFIHSIPRVTLIGMFKAAPLKGSHMIEINPQLCMTLVELLCGGADLESNRKNQPPLDKNGFTDIELSLLDEVMSEFSKILQSVWKEVLTLDVELESLETNPQLLQSLSPNEPVVLATFTVQLFGVSTFINLCIPYVSFEGILDKLSLHNWFDSSQELSEDDQSELKHGLNAIDLPMEVALGNTQMDLADFLKLEPGDVIKLDSKISSPLDTYIEDRPFYWVKPGKKNGQFAIELLSKIEGEEE</sequence>
<evidence type="ECO:0000313" key="16">
    <source>
        <dbReference type="Proteomes" id="UP000190935"/>
    </source>
</evidence>
<dbReference type="InterPro" id="IPR001543">
    <property type="entry name" value="FliN-like_C"/>
</dbReference>
<dbReference type="EMBL" id="JQBK01000002">
    <property type="protein sequence ID" value="KRN88086.1"/>
    <property type="molecule type" value="Genomic_DNA"/>
</dbReference>
<keyword evidence="12" id="KW-0966">Cell projection</keyword>
<dbReference type="EMBL" id="LT630287">
    <property type="protein sequence ID" value="SFV41289.1"/>
    <property type="molecule type" value="Genomic_DNA"/>
</dbReference>
<reference evidence="16" key="3">
    <citation type="submission" date="2016-11" db="EMBL/GenBank/DDBJ databases">
        <authorList>
            <person name="Papadimitriou K."/>
        </authorList>
    </citation>
    <scope>NUCLEOTIDE SEQUENCE [LARGE SCALE GENOMIC DNA]</scope>
    <source>
        <strain evidence="16">ACA-DC 1533</strain>
    </source>
</reference>
<dbReference type="Gene3D" id="2.30.330.10">
    <property type="entry name" value="SpoA-like"/>
    <property type="match status" value="1"/>
</dbReference>
<dbReference type="GO" id="GO:0050918">
    <property type="term" value="P:positive chemotaxis"/>
    <property type="evidence" value="ECO:0007669"/>
    <property type="project" value="TreeGrafter"/>
</dbReference>
<dbReference type="Pfam" id="PF01052">
    <property type="entry name" value="FliMN_C"/>
    <property type="match status" value="1"/>
</dbReference>
<evidence type="ECO:0000256" key="3">
    <source>
        <dbReference type="ARBA" id="ARBA00011049"/>
    </source>
</evidence>
<evidence type="ECO:0000256" key="2">
    <source>
        <dbReference type="ARBA" id="ARBA00004202"/>
    </source>
</evidence>
<evidence type="ECO:0000256" key="5">
    <source>
        <dbReference type="ARBA" id="ARBA00022475"/>
    </source>
</evidence>
<evidence type="ECO:0000313" key="14">
    <source>
        <dbReference type="EMBL" id="SFV41289.1"/>
    </source>
</evidence>
<dbReference type="GeneID" id="95349976"/>
<name>A0A0A7REH2_9LACO</name>
<evidence type="ECO:0000313" key="13">
    <source>
        <dbReference type="EMBL" id="KRN88086.1"/>
    </source>
</evidence>
<dbReference type="PIRSF" id="PIRSF002888">
    <property type="entry name" value="FliM"/>
    <property type="match status" value="1"/>
</dbReference>
<evidence type="ECO:0000259" key="11">
    <source>
        <dbReference type="Pfam" id="PF01052"/>
    </source>
</evidence>
<dbReference type="KEGG" id="laca:LAC1533_1866"/>
<evidence type="ECO:0000256" key="8">
    <source>
        <dbReference type="ARBA" id="ARBA00023136"/>
    </source>
</evidence>
<keyword evidence="8" id="KW-0472">Membrane</keyword>
<proteinExistence type="inferred from homology"/>
<dbReference type="InterPro" id="IPR001689">
    <property type="entry name" value="Flag_FliM"/>
</dbReference>
<gene>
    <name evidence="12" type="primary">fliM</name>
    <name evidence="13" type="ORF">IV43_GL000833</name>
    <name evidence="14" type="ORF">LAC1533_1866</name>
</gene>
<dbReference type="Gene3D" id="3.40.1550.10">
    <property type="entry name" value="CheC-like"/>
    <property type="match status" value="1"/>
</dbReference>
<keyword evidence="12" id="KW-0969">Cilium</keyword>
<comment type="similarity">
    <text evidence="3">Belongs to the FliM family.</text>
</comment>
<dbReference type="GO" id="GO:0005886">
    <property type="term" value="C:plasma membrane"/>
    <property type="evidence" value="ECO:0007669"/>
    <property type="project" value="UniProtKB-SubCell"/>
</dbReference>
<keyword evidence="12" id="KW-0282">Flagellum</keyword>
<evidence type="ECO:0000256" key="10">
    <source>
        <dbReference type="NCBIfam" id="TIGR01397"/>
    </source>
</evidence>
<keyword evidence="5" id="KW-1003">Cell membrane</keyword>
<dbReference type="Proteomes" id="UP000051491">
    <property type="component" value="Unassembled WGS sequence"/>
</dbReference>